<reference evidence="2" key="1">
    <citation type="journal article" date="2015" name="Nature">
        <title>Complex archaea that bridge the gap between prokaryotes and eukaryotes.</title>
        <authorList>
            <person name="Spang A."/>
            <person name="Saw J.H."/>
            <person name="Jorgensen S.L."/>
            <person name="Zaremba-Niedzwiedzka K."/>
            <person name="Martijn J."/>
            <person name="Lind A.E."/>
            <person name="van Eijk R."/>
            <person name="Schleper C."/>
            <person name="Guy L."/>
            <person name="Ettema T.J."/>
        </authorList>
    </citation>
    <scope>NUCLEOTIDE SEQUENCE</scope>
</reference>
<keyword evidence="1" id="KW-0812">Transmembrane</keyword>
<keyword evidence="1" id="KW-1133">Transmembrane helix</keyword>
<sequence length="51" mass="5682">MEITLIVGTISIAATLIVIAYKLDRIVDKLEKIGNIAEVNYLSTVYNIKDE</sequence>
<protein>
    <submittedName>
        <fullName evidence="2">Uncharacterized protein</fullName>
    </submittedName>
</protein>
<feature type="transmembrane region" description="Helical" evidence="1">
    <location>
        <begin position="6"/>
        <end position="23"/>
    </location>
</feature>
<evidence type="ECO:0000313" key="2">
    <source>
        <dbReference type="EMBL" id="KKK76832.1"/>
    </source>
</evidence>
<evidence type="ECO:0000256" key="1">
    <source>
        <dbReference type="SAM" id="Phobius"/>
    </source>
</evidence>
<dbReference type="EMBL" id="LAZR01055234">
    <property type="protein sequence ID" value="KKK76832.1"/>
    <property type="molecule type" value="Genomic_DNA"/>
</dbReference>
<comment type="caution">
    <text evidence="2">The sequence shown here is derived from an EMBL/GenBank/DDBJ whole genome shotgun (WGS) entry which is preliminary data.</text>
</comment>
<name>A0A0F8Y5W5_9ZZZZ</name>
<gene>
    <name evidence="2" type="ORF">LCGC14_2859690</name>
</gene>
<dbReference type="AlphaFoldDB" id="A0A0F8Y5W5"/>
<keyword evidence="1" id="KW-0472">Membrane</keyword>
<accession>A0A0F8Y5W5</accession>
<organism evidence="2">
    <name type="scientific">marine sediment metagenome</name>
    <dbReference type="NCBI Taxonomy" id="412755"/>
    <lineage>
        <taxon>unclassified sequences</taxon>
        <taxon>metagenomes</taxon>
        <taxon>ecological metagenomes</taxon>
    </lineage>
</organism>
<proteinExistence type="predicted"/>